<feature type="transmembrane region" description="Helical" evidence="1">
    <location>
        <begin position="274"/>
        <end position="291"/>
    </location>
</feature>
<dbReference type="AlphaFoldDB" id="B7GUM4"/>
<accession>E8MMI5</accession>
<sequence length="389" mass="44767">MIYMFQILFYPLVFAISLVFFWISDRSAHFWGGEQYRYLLCKIFSASGILFLASIAGVRDVTIGTDVKVYVIDTFEKVSQLRFTDIFISYFGIDKPIPLGFALLAWLCAHVVSDVHFFLFAIELLIIFMLYVSAARFCKGRTWLCMAAYMLFFYAESMNTMKQYLAVAICLYSLRYCFDKKIVKFICVIFIATQFHFTALTALVYYPCVLLIKGENTGNIVSTEKTRRTFLVLITLFIFVLGYYSGSTLVRFVAEYHPTVNWSVARLGTGGTSILPIISAVLISCIFLVVKNQDKDIIYNQNLNVYVYFAIIGWLGTEFTVISPNIDRVFLYEKIFTILLIPNIFSSNKLLEKTLQLLFLLWGVVCFLYLVIYGGWYEVYPYTSEILGI</sequence>
<feature type="transmembrane region" description="Helical" evidence="1">
    <location>
        <begin position="7"/>
        <end position="24"/>
    </location>
</feature>
<organism evidence="2 3">
    <name type="scientific">Bifidobacterium longum subsp. infantis (strain ATCC 15697 / DSM 20088 / JCM 1222 / NCTC 11817 / S12)</name>
    <dbReference type="NCBI Taxonomy" id="391904"/>
    <lineage>
        <taxon>Bacteria</taxon>
        <taxon>Bacillati</taxon>
        <taxon>Actinomycetota</taxon>
        <taxon>Actinomycetes</taxon>
        <taxon>Bifidobacteriales</taxon>
        <taxon>Bifidobacteriaceae</taxon>
        <taxon>Bifidobacterium</taxon>
    </lineage>
</organism>
<dbReference type="Pfam" id="PF14897">
    <property type="entry name" value="EpsG"/>
    <property type="match status" value="1"/>
</dbReference>
<gene>
    <name evidence="2" type="ordered locus">Blon_2108</name>
</gene>
<dbReference type="PATRIC" id="fig|391904.8.peg.2187"/>
<accession>B7GUM4</accession>
<dbReference type="Proteomes" id="UP000001360">
    <property type="component" value="Chromosome"/>
</dbReference>
<feature type="transmembrane region" description="Helical" evidence="1">
    <location>
        <begin position="36"/>
        <end position="58"/>
    </location>
</feature>
<evidence type="ECO:0008006" key="4">
    <source>
        <dbReference type="Google" id="ProtNLM"/>
    </source>
</evidence>
<feature type="transmembrane region" description="Helical" evidence="1">
    <location>
        <begin position="357"/>
        <end position="376"/>
    </location>
</feature>
<reference evidence="2 3" key="1">
    <citation type="journal article" date="2008" name="Proc. Natl. Acad. Sci. U.S.A.">
        <title>The genome sequence of Bifidobacterium longum subsp. infantis reveals adaptations for milk utilization within the infant microbiome.</title>
        <authorList>
            <person name="Sela D.A."/>
            <person name="Chapman J."/>
            <person name="Adeuya A."/>
            <person name="Kim J.H."/>
            <person name="Chen F."/>
            <person name="Whitehead T.R."/>
            <person name="Lapidus A."/>
            <person name="Rokhsar D.S."/>
            <person name="Lebrilla C.B."/>
            <person name="German J.B."/>
            <person name="Price N.P."/>
            <person name="Richardson P.M."/>
            <person name="Mills D.A."/>
        </authorList>
    </citation>
    <scope>NUCLEOTIDE SEQUENCE [LARGE SCALE GENOMIC DNA]</scope>
    <source>
        <strain evidence="3">ATCC 15697 / DSM 20088 / JCM 1222 / NCTC 11817 / S12 [JGI]</strain>
    </source>
</reference>
<feature type="transmembrane region" description="Helical" evidence="1">
    <location>
        <begin position="115"/>
        <end position="133"/>
    </location>
</feature>
<feature type="transmembrane region" description="Helical" evidence="1">
    <location>
        <begin position="303"/>
        <end position="323"/>
    </location>
</feature>
<feature type="transmembrane region" description="Helical" evidence="1">
    <location>
        <begin position="182"/>
        <end position="209"/>
    </location>
</feature>
<feature type="transmembrane region" description="Helical" evidence="1">
    <location>
        <begin position="230"/>
        <end position="254"/>
    </location>
</feature>
<name>B7GUM4_BIFLS</name>
<proteinExistence type="predicted"/>
<dbReference type="InterPro" id="IPR049458">
    <property type="entry name" value="EpsG-like"/>
</dbReference>
<evidence type="ECO:0000313" key="2">
    <source>
        <dbReference type="EMBL" id="ACJ53170.1"/>
    </source>
</evidence>
<keyword evidence="1" id="KW-1133">Transmembrane helix</keyword>
<keyword evidence="1" id="KW-0812">Transmembrane</keyword>
<dbReference type="EMBL" id="CP001095">
    <property type="protein sequence ID" value="ACJ53170.1"/>
    <property type="molecule type" value="Genomic_DNA"/>
</dbReference>
<evidence type="ECO:0000313" key="3">
    <source>
        <dbReference type="Proteomes" id="UP000001360"/>
    </source>
</evidence>
<feature type="transmembrane region" description="Helical" evidence="1">
    <location>
        <begin position="87"/>
        <end position="109"/>
    </location>
</feature>
<evidence type="ECO:0000256" key="1">
    <source>
        <dbReference type="SAM" id="Phobius"/>
    </source>
</evidence>
<protein>
    <recommendedName>
        <fullName evidence="4">EpsG family protein</fullName>
    </recommendedName>
</protein>
<dbReference type="KEGG" id="blon:BLIJ_2185"/>
<dbReference type="KEGG" id="bln:Blon_2108"/>
<keyword evidence="1" id="KW-0472">Membrane</keyword>